<sequence length="459" mass="52135">MLTEIGIPIPYEESSDDEIHLKTKMTVLDQTNWVQWSCQMENYLTARQYDDLLIPPTEETKHTSKFKQKNSSGLSLLWGCVSKELEGILLDNRTSFYDMWEALGKVRGKNSIVVICESFRELMTLRYNPETSLKDHICKFQKILARHNSITTDKELGMSVSPTMAAAAFLSSLNGDRYLTGLIQTLYDPRPFTMSTVVNRVSIEHSQQQQSNDQALFVGNSSNKYQQKPRQNELKTKGKNQRNVKKFDRSTRNQYDQSKTDSDKRLESLEKMISRLQETINNQSVHLATEDNNAQINSDSNTFMIKEKDGILSTDESKIYLDSGAGKSVVNDLSLLTNVVKVNHQIDAYGSSVQISHQGTLNFKTISINPVYYAPNGPVTLLSVSQLLDNDIKPVVKNKTFLPKKGDTIVATFKREGKLFTSKISLSQTFITTDRKDWHTLLGHPSDSYINHLIKKKEN</sequence>
<name>A0A9Q3F9X6_9BASI</name>
<feature type="region of interest" description="Disordered" evidence="1">
    <location>
        <begin position="221"/>
        <end position="263"/>
    </location>
</feature>
<evidence type="ECO:0000256" key="1">
    <source>
        <dbReference type="SAM" id="MobiDB-lite"/>
    </source>
</evidence>
<dbReference type="AlphaFoldDB" id="A0A9Q3F9X6"/>
<accession>A0A9Q3F9X6</accession>
<keyword evidence="3" id="KW-1185">Reference proteome</keyword>
<protein>
    <submittedName>
        <fullName evidence="2">Uncharacterized protein</fullName>
    </submittedName>
</protein>
<evidence type="ECO:0000313" key="2">
    <source>
        <dbReference type="EMBL" id="MBW0537300.1"/>
    </source>
</evidence>
<dbReference type="Proteomes" id="UP000765509">
    <property type="component" value="Unassembled WGS sequence"/>
</dbReference>
<dbReference type="OrthoDB" id="2506384at2759"/>
<dbReference type="EMBL" id="AVOT02041930">
    <property type="protein sequence ID" value="MBW0537300.1"/>
    <property type="molecule type" value="Genomic_DNA"/>
</dbReference>
<comment type="caution">
    <text evidence="2">The sequence shown here is derived from an EMBL/GenBank/DDBJ whole genome shotgun (WGS) entry which is preliminary data.</text>
</comment>
<reference evidence="2" key="1">
    <citation type="submission" date="2021-03" db="EMBL/GenBank/DDBJ databases">
        <title>Draft genome sequence of rust myrtle Austropuccinia psidii MF-1, a brazilian biotype.</title>
        <authorList>
            <person name="Quecine M.C."/>
            <person name="Pachon D.M.R."/>
            <person name="Bonatelli M.L."/>
            <person name="Correr F.H."/>
            <person name="Franceschini L.M."/>
            <person name="Leite T.F."/>
            <person name="Margarido G.R.A."/>
            <person name="Almeida C.A."/>
            <person name="Ferrarezi J.A."/>
            <person name="Labate C.A."/>
        </authorList>
    </citation>
    <scope>NUCLEOTIDE SEQUENCE</scope>
    <source>
        <strain evidence="2">MF-1</strain>
    </source>
</reference>
<proteinExistence type="predicted"/>
<evidence type="ECO:0000313" key="3">
    <source>
        <dbReference type="Proteomes" id="UP000765509"/>
    </source>
</evidence>
<organism evidence="2 3">
    <name type="scientific">Austropuccinia psidii MF-1</name>
    <dbReference type="NCBI Taxonomy" id="1389203"/>
    <lineage>
        <taxon>Eukaryota</taxon>
        <taxon>Fungi</taxon>
        <taxon>Dikarya</taxon>
        <taxon>Basidiomycota</taxon>
        <taxon>Pucciniomycotina</taxon>
        <taxon>Pucciniomycetes</taxon>
        <taxon>Pucciniales</taxon>
        <taxon>Sphaerophragmiaceae</taxon>
        <taxon>Austropuccinia</taxon>
    </lineage>
</organism>
<gene>
    <name evidence="2" type="ORF">O181_077015</name>
</gene>